<dbReference type="Proteomes" id="UP000234585">
    <property type="component" value="Unassembled WGS sequence"/>
</dbReference>
<accession>A0A2I2F4D6</accession>
<keyword evidence="1" id="KW-0472">Membrane</keyword>
<reference evidence="2 3" key="1">
    <citation type="submission" date="2017-12" db="EMBL/GenBank/DDBJ databases">
        <authorList>
            <consortium name="DOE Joint Genome Institute"/>
            <person name="Haridas S."/>
            <person name="Kjaerbolling I."/>
            <person name="Vesth T.C."/>
            <person name="Frisvad J.C."/>
            <person name="Nybo J.L."/>
            <person name="Theobald S."/>
            <person name="Kuo A."/>
            <person name="Bowyer P."/>
            <person name="Matsuda Y."/>
            <person name="Mondo S."/>
            <person name="Lyhne E.K."/>
            <person name="Kogle M.E."/>
            <person name="Clum A."/>
            <person name="Lipzen A."/>
            <person name="Salamov A."/>
            <person name="Ngan C.Y."/>
            <person name="Daum C."/>
            <person name="Chiniquy J."/>
            <person name="Barry K."/>
            <person name="LaButti K."/>
            <person name="Simmons B.A."/>
            <person name="Magnuson J.K."/>
            <person name="Mortensen U.H."/>
            <person name="Larsen T.O."/>
            <person name="Grigoriev I.V."/>
            <person name="Baker S.E."/>
            <person name="Andersen M.R."/>
            <person name="Nordberg H.P."/>
            <person name="Cantor M.N."/>
            <person name="Hua S.X."/>
        </authorList>
    </citation>
    <scope>NUCLEOTIDE SEQUENCE [LARGE SCALE GENOMIC DNA]</scope>
    <source>
        <strain evidence="2 3">CBS 102.13</strain>
    </source>
</reference>
<dbReference type="AlphaFoldDB" id="A0A2I2F4D6"/>
<keyword evidence="3" id="KW-1185">Reference proteome</keyword>
<name>A0A2I2F4D6_ASPCN</name>
<dbReference type="RefSeq" id="XP_024669507.1">
    <property type="nucleotide sequence ID" value="XM_024813725.1"/>
</dbReference>
<keyword evidence="1" id="KW-1133">Transmembrane helix</keyword>
<dbReference type="EMBL" id="KZ559162">
    <property type="protein sequence ID" value="PLB35495.1"/>
    <property type="molecule type" value="Genomic_DNA"/>
</dbReference>
<protein>
    <submittedName>
        <fullName evidence="2">Uncharacterized protein</fullName>
    </submittedName>
</protein>
<organism evidence="2 3">
    <name type="scientific">Aspergillus candidus</name>
    <dbReference type="NCBI Taxonomy" id="41067"/>
    <lineage>
        <taxon>Eukaryota</taxon>
        <taxon>Fungi</taxon>
        <taxon>Dikarya</taxon>
        <taxon>Ascomycota</taxon>
        <taxon>Pezizomycotina</taxon>
        <taxon>Eurotiomycetes</taxon>
        <taxon>Eurotiomycetidae</taxon>
        <taxon>Eurotiales</taxon>
        <taxon>Aspergillaceae</taxon>
        <taxon>Aspergillus</taxon>
        <taxon>Aspergillus subgen. Circumdati</taxon>
    </lineage>
</organism>
<gene>
    <name evidence="2" type="ORF">BDW47DRAFT_110427</name>
</gene>
<keyword evidence="1" id="KW-0812">Transmembrane</keyword>
<evidence type="ECO:0000313" key="2">
    <source>
        <dbReference type="EMBL" id="PLB35495.1"/>
    </source>
</evidence>
<sequence>MSIPSVVMSDLITRLAIIFIIIISCRLLAHRFYQPTHSLCICSSGRSLDYSVALPLYATICCRHMAT</sequence>
<dbReference type="GeneID" id="36520885"/>
<feature type="transmembrane region" description="Helical" evidence="1">
    <location>
        <begin position="12"/>
        <end position="29"/>
    </location>
</feature>
<proteinExistence type="predicted"/>
<evidence type="ECO:0000256" key="1">
    <source>
        <dbReference type="SAM" id="Phobius"/>
    </source>
</evidence>
<evidence type="ECO:0000313" key="3">
    <source>
        <dbReference type="Proteomes" id="UP000234585"/>
    </source>
</evidence>